<protein>
    <recommendedName>
        <fullName evidence="1">Microcystinase C</fullName>
        <shortName evidence="1">MlrC</shortName>
    </recommendedName>
</protein>
<comment type="cofactor">
    <cofactor evidence="1">
        <name>Zn(2+)</name>
        <dbReference type="ChEBI" id="CHEBI:29105"/>
    </cofactor>
    <text evidence="1">Binds 1 zinc ion per subunit.</text>
</comment>
<dbReference type="InterPro" id="IPR015995">
    <property type="entry name" value="MlrC_N"/>
</dbReference>
<dbReference type="EMBL" id="JAAGBB010000102">
    <property type="protein sequence ID" value="MBR0669362.1"/>
    <property type="molecule type" value="Genomic_DNA"/>
</dbReference>
<dbReference type="RefSeq" id="WP_211858332.1">
    <property type="nucleotide sequence ID" value="NZ_JAAGBB010000102.1"/>
</dbReference>
<dbReference type="InterPro" id="IPR010799">
    <property type="entry name" value="MlrC_C"/>
</dbReference>
<dbReference type="Proteomes" id="UP001196870">
    <property type="component" value="Unassembled WGS sequence"/>
</dbReference>
<organism evidence="4 5">
    <name type="scientific">Plastoroseomonas hellenica</name>
    <dbReference type="NCBI Taxonomy" id="2687306"/>
    <lineage>
        <taxon>Bacteria</taxon>
        <taxon>Pseudomonadati</taxon>
        <taxon>Pseudomonadota</taxon>
        <taxon>Alphaproteobacteria</taxon>
        <taxon>Acetobacterales</taxon>
        <taxon>Acetobacteraceae</taxon>
        <taxon>Plastoroseomonas</taxon>
    </lineage>
</organism>
<accession>A0ABS5F9X4</accession>
<proteinExistence type="inferred from homology"/>
<evidence type="ECO:0000259" key="2">
    <source>
        <dbReference type="Pfam" id="PF07171"/>
    </source>
</evidence>
<name>A0ABS5F9X4_9PROT</name>
<evidence type="ECO:0000256" key="1">
    <source>
        <dbReference type="PIRNR" id="PIRNR012702"/>
    </source>
</evidence>
<keyword evidence="1" id="KW-0482">Metalloprotease</keyword>
<keyword evidence="1" id="KW-0378">Hydrolase</keyword>
<comment type="function">
    <text evidence="1">Involved in peptidolytic degradation of cyclic heptapeptide hepatotoxin microcystin (MC).</text>
</comment>
<dbReference type="InterPro" id="IPR009197">
    <property type="entry name" value="MlrC"/>
</dbReference>
<sequence length="497" mass="52215">MRVAVASFEFEGNTLSNQIHGRGDFARKVLAEGAAMLRAVEGRDLAVAGGMEVLAAAGLEVVPLVAAQGGSGGRVDDGFYREIRDQIISGAAAAMPLAGVYLALHGAMITESENDPEGEILAAVRQVVGPAIPITASFDLHAHVTPRMVAAADALVGYETYPHIDAHNTGRRAAEILVGAIRGRIRPVMRLRRIDALLPVAGGATDDPDAPMAKLRRSARRAEQEGRVISASYFPVQPWLDIPDLGIAGLAVADGDAEAAAQVADEIVREMWDRRREFEIPNFAPQEAARRALAHASPRVLISDAPDCVGGGAPGDAPAVLAALLEQATATPSAVLVVDAAAAAAAHQAGVGAALTTTIGASLDPRFHPAVAVDAVVESLHDGSFVYSGGVSAGTPGRMGPTAVLRVGELRIVVPTHATYEYGDEQYRAAGIDIRALRIAVLKNPMNFRTLLDHDTAWVMVAGPGPTTPSLDSIEWKVKRRPFWPCDDLPQPTYLGD</sequence>
<dbReference type="Pfam" id="PF07364">
    <property type="entry name" value="DUF1485"/>
    <property type="match status" value="1"/>
</dbReference>
<keyword evidence="1" id="KW-0645">Protease</keyword>
<reference evidence="5" key="1">
    <citation type="journal article" date="2021" name="Syst. Appl. Microbiol.">
        <title>Roseomonas hellenica sp. nov., isolated from roots of wild-growing Alkanna tinctoria.</title>
        <authorList>
            <person name="Rat A."/>
            <person name="Naranjo H.D."/>
            <person name="Lebbe L."/>
            <person name="Cnockaert M."/>
            <person name="Krigas N."/>
            <person name="Grigoriadou K."/>
            <person name="Maloupa E."/>
            <person name="Willems A."/>
        </authorList>
    </citation>
    <scope>NUCLEOTIDE SEQUENCE [LARGE SCALE GENOMIC DNA]</scope>
    <source>
        <strain evidence="5">LMG 31523</strain>
    </source>
</reference>
<comment type="caution">
    <text evidence="4">The sequence shown here is derived from an EMBL/GenBank/DDBJ whole genome shotgun (WGS) entry which is preliminary data.</text>
</comment>
<dbReference type="PIRSF" id="PIRSF012702">
    <property type="entry name" value="UCP012702"/>
    <property type="match status" value="1"/>
</dbReference>
<comment type="similarity">
    <text evidence="1">Belongs to the peptidase M81 family.</text>
</comment>
<gene>
    <name evidence="4" type="ORF">GXW71_33745</name>
</gene>
<keyword evidence="5" id="KW-1185">Reference proteome</keyword>
<feature type="domain" description="Microcystin LR degradation protein MlrC N-terminal" evidence="3">
    <location>
        <begin position="2"/>
        <end position="293"/>
    </location>
</feature>
<feature type="domain" description="Microcystin LR degradation protein MlrC C-terminal" evidence="2">
    <location>
        <begin position="302"/>
        <end position="477"/>
    </location>
</feature>
<dbReference type="Pfam" id="PF07171">
    <property type="entry name" value="MlrC_C"/>
    <property type="match status" value="1"/>
</dbReference>
<evidence type="ECO:0000313" key="5">
    <source>
        <dbReference type="Proteomes" id="UP001196870"/>
    </source>
</evidence>
<keyword evidence="1" id="KW-0479">Metal-binding</keyword>
<evidence type="ECO:0000259" key="3">
    <source>
        <dbReference type="Pfam" id="PF07364"/>
    </source>
</evidence>
<evidence type="ECO:0000313" key="4">
    <source>
        <dbReference type="EMBL" id="MBR0669362.1"/>
    </source>
</evidence>